<accession>A0ABQ9UH38</accession>
<gene>
    <name evidence="2" type="ORF">P7K49_025428</name>
</gene>
<evidence type="ECO:0000256" key="1">
    <source>
        <dbReference type="SAM" id="MobiDB-lite"/>
    </source>
</evidence>
<protein>
    <submittedName>
        <fullName evidence="2">Uncharacterized protein</fullName>
    </submittedName>
</protein>
<evidence type="ECO:0000313" key="3">
    <source>
        <dbReference type="Proteomes" id="UP001266305"/>
    </source>
</evidence>
<dbReference type="Proteomes" id="UP001266305">
    <property type="component" value="Unassembled WGS sequence"/>
</dbReference>
<organism evidence="2 3">
    <name type="scientific">Saguinus oedipus</name>
    <name type="common">Cotton-top tamarin</name>
    <name type="synonym">Oedipomidas oedipus</name>
    <dbReference type="NCBI Taxonomy" id="9490"/>
    <lineage>
        <taxon>Eukaryota</taxon>
        <taxon>Metazoa</taxon>
        <taxon>Chordata</taxon>
        <taxon>Craniata</taxon>
        <taxon>Vertebrata</taxon>
        <taxon>Euteleostomi</taxon>
        <taxon>Mammalia</taxon>
        <taxon>Eutheria</taxon>
        <taxon>Euarchontoglires</taxon>
        <taxon>Primates</taxon>
        <taxon>Haplorrhini</taxon>
        <taxon>Platyrrhini</taxon>
        <taxon>Cebidae</taxon>
        <taxon>Callitrichinae</taxon>
        <taxon>Saguinus</taxon>
    </lineage>
</organism>
<feature type="region of interest" description="Disordered" evidence="1">
    <location>
        <begin position="1"/>
        <end position="73"/>
    </location>
</feature>
<feature type="region of interest" description="Disordered" evidence="1">
    <location>
        <begin position="93"/>
        <end position="116"/>
    </location>
</feature>
<evidence type="ECO:0000313" key="2">
    <source>
        <dbReference type="EMBL" id="KAK2096394.1"/>
    </source>
</evidence>
<sequence>MPPAEPWPLALGGDSSDSMRKPQVGRWAPTSTTATSRRCHSNLQAAPQQPPGSATATSRQRHSNLQAAPTPAYRGRRALSTCLPIQGVNYTVARHTDQGGPGLQQLEEEPTVTAPG</sequence>
<name>A0ABQ9UH38_SAGOE</name>
<keyword evidence="3" id="KW-1185">Reference proteome</keyword>
<reference evidence="2 3" key="1">
    <citation type="submission" date="2023-05" db="EMBL/GenBank/DDBJ databases">
        <title>B98-5 Cell Line De Novo Hybrid Assembly: An Optical Mapping Approach.</title>
        <authorList>
            <person name="Kananen K."/>
            <person name="Auerbach J.A."/>
            <person name="Kautto E."/>
            <person name="Blachly J.S."/>
        </authorList>
    </citation>
    <scope>NUCLEOTIDE SEQUENCE [LARGE SCALE GENOMIC DNA]</scope>
    <source>
        <strain evidence="2">B95-8</strain>
        <tissue evidence="2">Cell line</tissue>
    </source>
</reference>
<comment type="caution">
    <text evidence="2">The sequence shown here is derived from an EMBL/GenBank/DDBJ whole genome shotgun (WGS) entry which is preliminary data.</text>
</comment>
<dbReference type="EMBL" id="JASSZA010000012">
    <property type="protein sequence ID" value="KAK2096394.1"/>
    <property type="molecule type" value="Genomic_DNA"/>
</dbReference>
<feature type="compositionally biased region" description="Polar residues" evidence="1">
    <location>
        <begin position="29"/>
        <end position="67"/>
    </location>
</feature>
<proteinExistence type="predicted"/>